<accession>A0ABX7IE38</accession>
<gene>
    <name evidence="2" type="ORF">HWI92_23605</name>
</gene>
<dbReference type="Proteomes" id="UP000612680">
    <property type="component" value="Chromosome"/>
</dbReference>
<feature type="transmembrane region" description="Helical" evidence="1">
    <location>
        <begin position="338"/>
        <end position="357"/>
    </location>
</feature>
<feature type="transmembrane region" description="Helical" evidence="1">
    <location>
        <begin position="166"/>
        <end position="198"/>
    </location>
</feature>
<feature type="transmembrane region" description="Helical" evidence="1">
    <location>
        <begin position="139"/>
        <end position="159"/>
    </location>
</feature>
<dbReference type="RefSeq" id="WP_204659878.1">
    <property type="nucleotide sequence ID" value="NZ_CP056775.1"/>
</dbReference>
<feature type="transmembrane region" description="Helical" evidence="1">
    <location>
        <begin position="305"/>
        <end position="323"/>
    </location>
</feature>
<keyword evidence="3" id="KW-1185">Reference proteome</keyword>
<organism evidence="2 3">
    <name type="scientific">Dyadobacter sandarakinus</name>
    <dbReference type="NCBI Taxonomy" id="2747268"/>
    <lineage>
        <taxon>Bacteria</taxon>
        <taxon>Pseudomonadati</taxon>
        <taxon>Bacteroidota</taxon>
        <taxon>Cytophagia</taxon>
        <taxon>Cytophagales</taxon>
        <taxon>Spirosomataceae</taxon>
        <taxon>Dyadobacter</taxon>
    </lineage>
</organism>
<feature type="transmembrane region" description="Helical" evidence="1">
    <location>
        <begin position="243"/>
        <end position="259"/>
    </location>
</feature>
<evidence type="ECO:0000256" key="1">
    <source>
        <dbReference type="SAM" id="Phobius"/>
    </source>
</evidence>
<evidence type="ECO:0000313" key="2">
    <source>
        <dbReference type="EMBL" id="QRR03687.1"/>
    </source>
</evidence>
<keyword evidence="1" id="KW-0472">Membrane</keyword>
<sequence length="563" mass="63458">MKFFLLLLWGIIACVIGTFFALITVSTVNIPQGDDLYCLLNFTQDFQDTAAFSERFRLLTEQWVEHRIFFSRFSALLSYWLHGKVNFVTITLIGNAFLLTLTFMFRTQLAMLGLKHPVYLLPVVFALFNPVTYEANVWAGAATVYMPVCFFGLLVPFLLARTGRGWFVAAILTAIVATLSFGNGMFAFLSGLLVLVYRGRFKHAALWIVVAFLSVSGYFYGLEMHSATKSFGGMEVHFQHPEYLLYNLLVFVGGMFSYVDNTNQHFRIDNVPALLMGALLLGIIAWGALNILFHKATMFPERARLAWLGMASFVCITAAAMSYSRTFGQSMNTVSSRYRIYSMVFFILAYLWCLMYFQRKKPVAVLYGISGFLLLVFSYFVNYEHLATSHTTLRAGLYNYIQNHDWLIYRHTAYYAPASVAVSDSISRKKDSVFDFRQPFPQLTQAALLQADTLPGVTILPLDNCYGKPGSCISLSSDAFPAVPNVHKGVYIVVYNASDIYLFPASPLKNGRMNMLKTGNYFKEGFSALVDYGSALPQPADYQLAVFCPSLRSGQLRRISRHL</sequence>
<feature type="transmembrane region" description="Helical" evidence="1">
    <location>
        <begin position="204"/>
        <end position="222"/>
    </location>
</feature>
<name>A0ABX7IE38_9BACT</name>
<feature type="transmembrane region" description="Helical" evidence="1">
    <location>
        <begin position="85"/>
        <end position="105"/>
    </location>
</feature>
<feature type="transmembrane region" description="Helical" evidence="1">
    <location>
        <begin position="364"/>
        <end position="381"/>
    </location>
</feature>
<feature type="transmembrane region" description="Helical" evidence="1">
    <location>
        <begin position="271"/>
        <end position="293"/>
    </location>
</feature>
<evidence type="ECO:0000313" key="3">
    <source>
        <dbReference type="Proteomes" id="UP000612680"/>
    </source>
</evidence>
<evidence type="ECO:0008006" key="4">
    <source>
        <dbReference type="Google" id="ProtNLM"/>
    </source>
</evidence>
<protein>
    <recommendedName>
        <fullName evidence="4">Glucosyl transferase GtrII</fullName>
    </recommendedName>
</protein>
<reference evidence="2 3" key="1">
    <citation type="submission" date="2020-06" db="EMBL/GenBank/DDBJ databases">
        <title>Dyadobacter sandarakinus sp. nov., isolated from the soil of the Arctic Yellow River Station.</title>
        <authorList>
            <person name="Zhang Y."/>
            <person name="Peng F."/>
        </authorList>
    </citation>
    <scope>NUCLEOTIDE SEQUENCE [LARGE SCALE GENOMIC DNA]</scope>
    <source>
        <strain evidence="2 3">Q3-56</strain>
    </source>
</reference>
<keyword evidence="1" id="KW-1133">Transmembrane helix</keyword>
<proteinExistence type="predicted"/>
<feature type="transmembrane region" description="Helical" evidence="1">
    <location>
        <begin position="117"/>
        <end position="133"/>
    </location>
</feature>
<keyword evidence="1" id="KW-0812">Transmembrane</keyword>
<dbReference type="EMBL" id="CP056775">
    <property type="protein sequence ID" value="QRR03687.1"/>
    <property type="molecule type" value="Genomic_DNA"/>
</dbReference>